<evidence type="ECO:0000256" key="1">
    <source>
        <dbReference type="ARBA" id="ARBA00004173"/>
    </source>
</evidence>
<comment type="caution">
    <text evidence="7">The sequence shown here is derived from an EMBL/GenBank/DDBJ whole genome shotgun (WGS) entry which is preliminary data.</text>
</comment>
<evidence type="ECO:0000313" key="7">
    <source>
        <dbReference type="EMBL" id="KAL1510445.1"/>
    </source>
</evidence>
<feature type="domain" description="TLDc" evidence="6">
    <location>
        <begin position="95"/>
        <end position="283"/>
    </location>
</feature>
<dbReference type="AlphaFoldDB" id="A0AB34J1K5"/>
<name>A0AB34J1K5_PRYPA</name>
<evidence type="ECO:0000256" key="3">
    <source>
        <dbReference type="ARBA" id="ARBA00023128"/>
    </source>
</evidence>
<feature type="region of interest" description="Disordered" evidence="5">
    <location>
        <begin position="259"/>
        <end position="284"/>
    </location>
</feature>
<dbReference type="GO" id="GO:0005739">
    <property type="term" value="C:mitochondrion"/>
    <property type="evidence" value="ECO:0007669"/>
    <property type="project" value="UniProtKB-SubCell"/>
</dbReference>
<sequence>MLAAGLELLALGAIGGALRKTSLGERVATNVIDAYSYVTSSPTAECTGTDGGAAQEPLRRAAPRPALRPILLPQLRVDPALTEHDDDQSLLTSLVMLQPSVLEQLAAAAPRRYGDTGSAWYLIFYTSLHGTSLAHLLRRASQVGPCFLLVTDSEGRAFGAFCSELRERSSEAFYGVGETFLCALERMLLPALPERQLSSPSPSKGSHGVVALNAFRWTRANGQFIRTDGSDLVIGSGGQYGLWLDSSLQFGMTGSSDTFDNPPLTQAATPGLVRSPPATRTPSVESIVDGALSRSVASTHIEAGDTSRSLNEASAPSLCKGVGHATTASLEQPSPSKRERFNLKSVQIDMTAASSPSAASPTSLAAAASSNDCVTPRLASTEIDPEGLLDPSLPNTSQAGSIEAAAAVHARMQRERLGFDREGARELSSSATRSLEPPGGGGSIEGEGNAIIAQSPKKAIIDESWYTADGVNRVAASPADKVTDESFSANTSKPVESFQISTVEVWAVDNFLCHTHPLCSSLVHIGPPA</sequence>
<dbReference type="PANTHER" id="PTHR23354:SF62">
    <property type="entry name" value="MUSTARD, ISOFORM V"/>
    <property type="match status" value="1"/>
</dbReference>
<evidence type="ECO:0000313" key="8">
    <source>
        <dbReference type="Proteomes" id="UP001515480"/>
    </source>
</evidence>
<dbReference type="EMBL" id="JBGBPQ010000015">
    <property type="protein sequence ID" value="KAL1510445.1"/>
    <property type="molecule type" value="Genomic_DNA"/>
</dbReference>
<proteinExistence type="inferred from homology"/>
<dbReference type="PANTHER" id="PTHR23354">
    <property type="entry name" value="NUCLEOLAR PROTEIN 7/ESTROGEN RECEPTOR COACTIVATOR-RELATED"/>
    <property type="match status" value="1"/>
</dbReference>
<keyword evidence="3" id="KW-0496">Mitochondrion</keyword>
<comment type="subcellular location">
    <subcellularLocation>
        <location evidence="1">Mitochondrion</location>
    </subcellularLocation>
</comment>
<evidence type="ECO:0000256" key="5">
    <source>
        <dbReference type="SAM" id="MobiDB-lite"/>
    </source>
</evidence>
<evidence type="ECO:0000256" key="2">
    <source>
        <dbReference type="ARBA" id="ARBA00009540"/>
    </source>
</evidence>
<dbReference type="SMART" id="SM00584">
    <property type="entry name" value="TLDc"/>
    <property type="match status" value="1"/>
</dbReference>
<dbReference type="Pfam" id="PF07534">
    <property type="entry name" value="TLD"/>
    <property type="match status" value="1"/>
</dbReference>
<accession>A0AB34J1K5</accession>
<feature type="region of interest" description="Disordered" evidence="5">
    <location>
        <begin position="420"/>
        <end position="448"/>
    </location>
</feature>
<evidence type="ECO:0000256" key="4">
    <source>
        <dbReference type="ARBA" id="ARBA00040604"/>
    </source>
</evidence>
<dbReference type="Proteomes" id="UP001515480">
    <property type="component" value="Unassembled WGS sequence"/>
</dbReference>
<dbReference type="PROSITE" id="PS51886">
    <property type="entry name" value="TLDC"/>
    <property type="match status" value="1"/>
</dbReference>
<dbReference type="InterPro" id="IPR006571">
    <property type="entry name" value="TLDc_dom"/>
</dbReference>
<reference evidence="7 8" key="1">
    <citation type="journal article" date="2024" name="Science">
        <title>Giant polyketide synthase enzymes in the biosynthesis of giant marine polyether toxins.</title>
        <authorList>
            <person name="Fallon T.R."/>
            <person name="Shende V.V."/>
            <person name="Wierzbicki I.H."/>
            <person name="Pendleton A.L."/>
            <person name="Watervoot N.F."/>
            <person name="Auber R.P."/>
            <person name="Gonzalez D.J."/>
            <person name="Wisecaver J.H."/>
            <person name="Moore B.S."/>
        </authorList>
    </citation>
    <scope>NUCLEOTIDE SEQUENCE [LARGE SCALE GENOMIC DNA]</scope>
    <source>
        <strain evidence="7 8">12B1</strain>
    </source>
</reference>
<comment type="similarity">
    <text evidence="2">Belongs to the OXR1 family.</text>
</comment>
<organism evidence="7 8">
    <name type="scientific">Prymnesium parvum</name>
    <name type="common">Toxic golden alga</name>
    <dbReference type="NCBI Taxonomy" id="97485"/>
    <lineage>
        <taxon>Eukaryota</taxon>
        <taxon>Haptista</taxon>
        <taxon>Haptophyta</taxon>
        <taxon>Prymnesiophyceae</taxon>
        <taxon>Prymnesiales</taxon>
        <taxon>Prymnesiaceae</taxon>
        <taxon>Prymnesium</taxon>
    </lineage>
</organism>
<feature type="compositionally biased region" description="Polar residues" evidence="5">
    <location>
        <begin position="259"/>
        <end position="268"/>
    </location>
</feature>
<evidence type="ECO:0000259" key="6">
    <source>
        <dbReference type="PROSITE" id="PS51886"/>
    </source>
</evidence>
<keyword evidence="8" id="KW-1185">Reference proteome</keyword>
<protein>
    <recommendedName>
        <fullName evidence="4">Oxidation resistance protein 1</fullName>
    </recommendedName>
</protein>
<gene>
    <name evidence="7" type="ORF">AB1Y20_006752</name>
</gene>